<comment type="caution">
    <text evidence="1">The sequence shown here is derived from an EMBL/GenBank/DDBJ whole genome shotgun (WGS) entry which is preliminary data.</text>
</comment>
<reference evidence="2" key="1">
    <citation type="submission" date="2019-09" db="EMBL/GenBank/DDBJ databases">
        <authorList>
            <person name="Jung D.-H."/>
        </authorList>
    </citation>
    <scope>NUCLEOTIDE SEQUENCE [LARGE SCALE GENOMIC DNA]</scope>
    <source>
        <strain evidence="2">JA-25</strain>
    </source>
</reference>
<evidence type="ECO:0000313" key="1">
    <source>
        <dbReference type="EMBL" id="NID09497.1"/>
    </source>
</evidence>
<dbReference type="RefSeq" id="WP_085414427.1">
    <property type="nucleotide sequence ID" value="NZ_WAEL01000001.1"/>
</dbReference>
<gene>
    <name evidence="1" type="ORF">F7231_04900</name>
</gene>
<protein>
    <recommendedName>
        <fullName evidence="3">NUMOD4 domain-containing protein</fullName>
    </recommendedName>
</protein>
<evidence type="ECO:0000313" key="2">
    <source>
        <dbReference type="Proteomes" id="UP000606008"/>
    </source>
</evidence>
<evidence type="ECO:0008006" key="3">
    <source>
        <dbReference type="Google" id="ProtNLM"/>
    </source>
</evidence>
<keyword evidence="2" id="KW-1185">Reference proteome</keyword>
<reference evidence="2" key="2">
    <citation type="submission" date="2023-07" db="EMBL/GenBank/DDBJ databases">
        <authorList>
            <person name="Jung D.-H."/>
        </authorList>
    </citation>
    <scope>NUCLEOTIDE SEQUENCE [LARGE SCALE GENOMIC DNA]</scope>
    <source>
        <strain evidence="2">JA-25</strain>
    </source>
</reference>
<dbReference type="Proteomes" id="UP000606008">
    <property type="component" value="Unassembled WGS sequence"/>
</dbReference>
<name>A0ABX0QET9_9BACT</name>
<dbReference type="EMBL" id="WAEL01000001">
    <property type="protein sequence ID" value="NID09497.1"/>
    <property type="molecule type" value="Genomic_DNA"/>
</dbReference>
<proteinExistence type="predicted"/>
<accession>A0ABX0QET9</accession>
<organism evidence="1 2">
    <name type="scientific">Fibrivirga algicola</name>
    <dbReference type="NCBI Taxonomy" id="2950420"/>
    <lineage>
        <taxon>Bacteria</taxon>
        <taxon>Pseudomonadati</taxon>
        <taxon>Bacteroidota</taxon>
        <taxon>Cytophagia</taxon>
        <taxon>Cytophagales</taxon>
        <taxon>Spirosomataceae</taxon>
        <taxon>Fibrivirga</taxon>
    </lineage>
</organism>
<sequence length="83" mass="10259">MTKHLPSYQQVERVWDIDGFPNYFFGNDKRLYRFDTRGRLWQNKRIILRYTAGYVLKSRFYSLSQLRPMLRPHRTTADRRPDF</sequence>